<sequence>MPYIPQVSADSIPPPYPKRPPPMPPNKPPSGHDLHRTNQHRSPDSSSLRKPIPPPKPKTRLQSVLAKLPLNETPNSNGEPREDNEDDIRPSSPVYVVPNVHVLPLVARKKFSEARCNRTAEKKRPQILAATPGRGLDPENSFIAGLPTVGLQVQGALFPQRSGTSLTNSGATTEGQSPSRRKGLHVLHTEVEFVSEPQFPAAQVPAHLLGTVERRRRNFAE</sequence>
<protein>
    <submittedName>
        <fullName evidence="2">Uncharacterized protein</fullName>
    </submittedName>
</protein>
<feature type="region of interest" description="Disordered" evidence="1">
    <location>
        <begin position="1"/>
        <end position="93"/>
    </location>
</feature>
<evidence type="ECO:0000256" key="1">
    <source>
        <dbReference type="SAM" id="MobiDB-lite"/>
    </source>
</evidence>
<evidence type="ECO:0000313" key="3">
    <source>
        <dbReference type="Proteomes" id="UP001054945"/>
    </source>
</evidence>
<name>A0AAV4SNY5_CAEEX</name>
<feature type="region of interest" description="Disordered" evidence="1">
    <location>
        <begin position="160"/>
        <end position="181"/>
    </location>
</feature>
<feature type="compositionally biased region" description="Polar residues" evidence="1">
    <location>
        <begin position="161"/>
        <end position="178"/>
    </location>
</feature>
<feature type="compositionally biased region" description="Pro residues" evidence="1">
    <location>
        <begin position="12"/>
        <end position="28"/>
    </location>
</feature>
<keyword evidence="3" id="KW-1185">Reference proteome</keyword>
<dbReference type="AlphaFoldDB" id="A0AAV4SNY5"/>
<proteinExistence type="predicted"/>
<dbReference type="Proteomes" id="UP001054945">
    <property type="component" value="Unassembled WGS sequence"/>
</dbReference>
<dbReference type="EMBL" id="BPLR01009847">
    <property type="protein sequence ID" value="GIY35024.1"/>
    <property type="molecule type" value="Genomic_DNA"/>
</dbReference>
<evidence type="ECO:0000313" key="2">
    <source>
        <dbReference type="EMBL" id="GIY35024.1"/>
    </source>
</evidence>
<reference evidence="2 3" key="1">
    <citation type="submission" date="2021-06" db="EMBL/GenBank/DDBJ databases">
        <title>Caerostris extrusa draft genome.</title>
        <authorList>
            <person name="Kono N."/>
            <person name="Arakawa K."/>
        </authorList>
    </citation>
    <scope>NUCLEOTIDE SEQUENCE [LARGE SCALE GENOMIC DNA]</scope>
</reference>
<organism evidence="2 3">
    <name type="scientific">Caerostris extrusa</name>
    <name type="common">Bark spider</name>
    <name type="synonym">Caerostris bankana</name>
    <dbReference type="NCBI Taxonomy" id="172846"/>
    <lineage>
        <taxon>Eukaryota</taxon>
        <taxon>Metazoa</taxon>
        <taxon>Ecdysozoa</taxon>
        <taxon>Arthropoda</taxon>
        <taxon>Chelicerata</taxon>
        <taxon>Arachnida</taxon>
        <taxon>Araneae</taxon>
        <taxon>Araneomorphae</taxon>
        <taxon>Entelegynae</taxon>
        <taxon>Araneoidea</taxon>
        <taxon>Araneidae</taxon>
        <taxon>Caerostris</taxon>
    </lineage>
</organism>
<comment type="caution">
    <text evidence="2">The sequence shown here is derived from an EMBL/GenBank/DDBJ whole genome shotgun (WGS) entry which is preliminary data.</text>
</comment>
<accession>A0AAV4SNY5</accession>
<gene>
    <name evidence="2" type="ORF">CEXT_494151</name>
</gene>